<evidence type="ECO:0000313" key="2">
    <source>
        <dbReference type="Proteomes" id="UP000536624"/>
    </source>
</evidence>
<proteinExistence type="predicted"/>
<comment type="caution">
    <text evidence="1">The sequence shown here is derived from an EMBL/GenBank/DDBJ whole genome shotgun (WGS) entry which is preliminary data.</text>
</comment>
<dbReference type="EMBL" id="JAALLH010000001">
    <property type="protein sequence ID" value="NIY63831.1"/>
    <property type="molecule type" value="Genomic_DNA"/>
</dbReference>
<dbReference type="AlphaFoldDB" id="A0A7X6AW44"/>
<dbReference type="RefSeq" id="WP_313905694.1">
    <property type="nucleotide sequence ID" value="NZ_JAALLH010000001.1"/>
</dbReference>
<dbReference type="SUPFAM" id="SSF51197">
    <property type="entry name" value="Clavaminate synthase-like"/>
    <property type="match status" value="1"/>
</dbReference>
<name>A0A7X6AW44_STRMQ</name>
<organism evidence="1 2">
    <name type="scientific">Streptomyces malaysiensis</name>
    <dbReference type="NCBI Taxonomy" id="92644"/>
    <lineage>
        <taxon>Bacteria</taxon>
        <taxon>Bacillati</taxon>
        <taxon>Actinomycetota</taxon>
        <taxon>Actinomycetes</taxon>
        <taxon>Kitasatosporales</taxon>
        <taxon>Streptomycetaceae</taxon>
        <taxon>Streptomyces</taxon>
        <taxon>Streptomyces violaceusniger group</taxon>
    </lineage>
</organism>
<reference evidence="1 2" key="1">
    <citation type="submission" date="2020-02" db="EMBL/GenBank/DDBJ databases">
        <title>Streptomyces malaysiensis DSM14702 (JHCC583434, PFL_A843) Genome sequencing and assembly.</title>
        <authorList>
            <person name="Samborskyy M."/>
        </authorList>
    </citation>
    <scope>NUCLEOTIDE SEQUENCE [LARGE SCALE GENOMIC DNA]</scope>
    <source>
        <strain evidence="1 2">DSM 14702</strain>
    </source>
</reference>
<protein>
    <submittedName>
        <fullName evidence="1">Phytanoyl-CoA dioxygenase</fullName>
    </submittedName>
</protein>
<dbReference type="InterPro" id="IPR008775">
    <property type="entry name" value="Phytyl_CoA_dOase-like"/>
</dbReference>
<evidence type="ECO:0000313" key="1">
    <source>
        <dbReference type="EMBL" id="NIY63831.1"/>
    </source>
</evidence>
<keyword evidence="1" id="KW-0560">Oxidoreductase</keyword>
<gene>
    <name evidence="1" type="ORF">SMALB_1774</name>
</gene>
<dbReference type="Gene3D" id="2.60.120.620">
    <property type="entry name" value="q2cbj1_9rhob like domain"/>
    <property type="match status" value="1"/>
</dbReference>
<dbReference type="GO" id="GO:0016706">
    <property type="term" value="F:2-oxoglutarate-dependent dioxygenase activity"/>
    <property type="evidence" value="ECO:0007669"/>
    <property type="project" value="UniProtKB-ARBA"/>
</dbReference>
<dbReference type="Proteomes" id="UP000536624">
    <property type="component" value="Unassembled WGS sequence"/>
</dbReference>
<accession>A0A7X6AW44</accession>
<dbReference type="PANTHER" id="PTHR20883:SF48">
    <property type="entry name" value="ECTOINE DIOXYGENASE"/>
    <property type="match status" value="1"/>
</dbReference>
<dbReference type="GO" id="GO:0005506">
    <property type="term" value="F:iron ion binding"/>
    <property type="evidence" value="ECO:0007669"/>
    <property type="project" value="UniProtKB-ARBA"/>
</dbReference>
<keyword evidence="1" id="KW-0223">Dioxygenase</keyword>
<dbReference type="Pfam" id="PF05721">
    <property type="entry name" value="PhyH"/>
    <property type="match status" value="1"/>
</dbReference>
<dbReference type="PANTHER" id="PTHR20883">
    <property type="entry name" value="PHYTANOYL-COA DIOXYGENASE DOMAIN CONTAINING 1"/>
    <property type="match status" value="1"/>
</dbReference>
<sequence length="274" mass="30452">MIDTDDGHLTELIAEYEENGWCRAPYRFSGPAVNLLRDRVDAICHRGGPETVHEKDSTAVRAVHGCHAFDEVCAAFVRHPYLLALAEALAGTPVYVYQFKVNLKQAREGRAWPWHQDFAFWNAEDGMPRPAAVTLAVPLDDVHEGNGPLMLIPGSHRLGYLGPGKVTPGDKGDWRRNFATDPEHIMDADRARELVATHGSTRATGRAGTIQAFHPNIVHSSSDNTSPDRRALLMVSYNSIDNAPPHPVRPEFLVGRNTDQLKPRWDKRFPLEAG</sequence>